<keyword evidence="1 6" id="KW-0597">Phosphoprotein</keyword>
<feature type="DNA-binding region" description="OmpR/PhoB-type" evidence="7">
    <location>
        <begin position="123"/>
        <end position="221"/>
    </location>
</feature>
<dbReference type="Proteomes" id="UP000196005">
    <property type="component" value="Chromosome"/>
</dbReference>
<evidence type="ECO:0000259" key="9">
    <source>
        <dbReference type="PROSITE" id="PS51755"/>
    </source>
</evidence>
<dbReference type="PROSITE" id="PS51755">
    <property type="entry name" value="OMPR_PHOB"/>
    <property type="match status" value="1"/>
</dbReference>
<keyword evidence="11" id="KW-1185">Reference proteome</keyword>
<evidence type="ECO:0000256" key="5">
    <source>
        <dbReference type="ARBA" id="ARBA00023163"/>
    </source>
</evidence>
<dbReference type="OrthoDB" id="9793321at2"/>
<dbReference type="AlphaFoldDB" id="A0A1Y0HNN4"/>
<feature type="modified residue" description="4-aspartylphosphate" evidence="6">
    <location>
        <position position="51"/>
    </location>
</feature>
<keyword evidence="4 7" id="KW-0238">DNA-binding</keyword>
<dbReference type="GO" id="GO:0005829">
    <property type="term" value="C:cytosol"/>
    <property type="evidence" value="ECO:0007669"/>
    <property type="project" value="TreeGrafter"/>
</dbReference>
<evidence type="ECO:0000256" key="2">
    <source>
        <dbReference type="ARBA" id="ARBA00023012"/>
    </source>
</evidence>
<dbReference type="InterPro" id="IPR001867">
    <property type="entry name" value="OmpR/PhoB-type_DNA-bd"/>
</dbReference>
<evidence type="ECO:0000256" key="3">
    <source>
        <dbReference type="ARBA" id="ARBA00023015"/>
    </source>
</evidence>
<dbReference type="CDD" id="cd19935">
    <property type="entry name" value="REC_OmpR_CusR-like"/>
    <property type="match status" value="1"/>
</dbReference>
<feature type="domain" description="Response regulatory" evidence="8">
    <location>
        <begin position="2"/>
        <end position="116"/>
    </location>
</feature>
<keyword evidence="2" id="KW-0902">Two-component regulatory system</keyword>
<evidence type="ECO:0000256" key="7">
    <source>
        <dbReference type="PROSITE-ProRule" id="PRU01091"/>
    </source>
</evidence>
<evidence type="ECO:0000313" key="10">
    <source>
        <dbReference type="EMBL" id="ARU49727.1"/>
    </source>
</evidence>
<dbReference type="GO" id="GO:0006355">
    <property type="term" value="P:regulation of DNA-templated transcription"/>
    <property type="evidence" value="ECO:0007669"/>
    <property type="project" value="InterPro"/>
</dbReference>
<dbReference type="GO" id="GO:0000976">
    <property type="term" value="F:transcription cis-regulatory region binding"/>
    <property type="evidence" value="ECO:0007669"/>
    <property type="project" value="TreeGrafter"/>
</dbReference>
<dbReference type="SMART" id="SM00448">
    <property type="entry name" value="REC"/>
    <property type="match status" value="1"/>
</dbReference>
<dbReference type="InterPro" id="IPR039420">
    <property type="entry name" value="WalR-like"/>
</dbReference>
<dbReference type="CDD" id="cd00383">
    <property type="entry name" value="trans_reg_C"/>
    <property type="match status" value="1"/>
</dbReference>
<dbReference type="SMART" id="SM00862">
    <property type="entry name" value="Trans_reg_C"/>
    <property type="match status" value="1"/>
</dbReference>
<dbReference type="Pfam" id="PF00072">
    <property type="entry name" value="Response_reg"/>
    <property type="match status" value="1"/>
</dbReference>
<evidence type="ECO:0000259" key="8">
    <source>
        <dbReference type="PROSITE" id="PS50110"/>
    </source>
</evidence>
<dbReference type="PROSITE" id="PS50110">
    <property type="entry name" value="RESPONSE_REGULATORY"/>
    <property type="match status" value="1"/>
</dbReference>
<dbReference type="InterPro" id="IPR036388">
    <property type="entry name" value="WH-like_DNA-bd_sf"/>
</dbReference>
<keyword evidence="5" id="KW-0804">Transcription</keyword>
<proteinExistence type="predicted"/>
<dbReference type="Pfam" id="PF00486">
    <property type="entry name" value="Trans_reg_C"/>
    <property type="match status" value="1"/>
</dbReference>
<dbReference type="GO" id="GO:0032993">
    <property type="term" value="C:protein-DNA complex"/>
    <property type="evidence" value="ECO:0007669"/>
    <property type="project" value="TreeGrafter"/>
</dbReference>
<dbReference type="KEGG" id="suls:Sdiek1_2578"/>
<dbReference type="SUPFAM" id="SSF52172">
    <property type="entry name" value="CheY-like"/>
    <property type="match status" value="1"/>
</dbReference>
<feature type="domain" description="OmpR/PhoB-type" evidence="9">
    <location>
        <begin position="123"/>
        <end position="221"/>
    </location>
</feature>
<organism evidence="10 11">
    <name type="scientific">Sulfurospirillum diekertiae</name>
    <dbReference type="NCBI Taxonomy" id="1854492"/>
    <lineage>
        <taxon>Bacteria</taxon>
        <taxon>Pseudomonadati</taxon>
        <taxon>Campylobacterota</taxon>
        <taxon>Epsilonproteobacteria</taxon>
        <taxon>Campylobacterales</taxon>
        <taxon>Sulfurospirillaceae</taxon>
        <taxon>Sulfurospirillum</taxon>
    </lineage>
</organism>
<evidence type="ECO:0000256" key="1">
    <source>
        <dbReference type="ARBA" id="ARBA00022553"/>
    </source>
</evidence>
<name>A0A1Y0HNN4_9BACT</name>
<sequence>MKVLIVEDDTKIAAFLKKGLEEEYFCVDICDNGEDAIYLSGMNAYDVIILDIMIKGLQGDQVCQKLREQKIAIPIIMLSAKSTISDKVSLLNLGADDYLTKPFSFDELLARIHVQLRKHDHKELLLSVGDLLLNPLTKTVTRGGEAITLTAKEYVLLEYLMRHKNAIIEERLLEEQIFSMEQSIQSNILNVYMYRLRTKIDKNFELKLIKTYRNQGYTISDATL</sequence>
<accession>A0A1Y0HNN4</accession>
<keyword evidence="3" id="KW-0805">Transcription regulation</keyword>
<reference evidence="11" key="1">
    <citation type="submission" date="2017-05" db="EMBL/GenBank/DDBJ databases">
        <title>Dechlorination kinetics govern the competition between two new strains of the genus Sulfurospirillum.</title>
        <authorList>
            <person name="Buttet G.F."/>
            <person name="Murray A.M."/>
            <person name="Goris T."/>
            <person name="Burion M."/>
            <person name="Lin B."/>
            <person name="Rolle M."/>
            <person name="Maillard J."/>
        </authorList>
    </citation>
    <scope>NUCLEOTIDE SEQUENCE [LARGE SCALE GENOMIC DNA]</scope>
    <source>
        <strain evidence="11">SL2-1</strain>
    </source>
</reference>
<dbReference type="InterPro" id="IPR011006">
    <property type="entry name" value="CheY-like_superfamily"/>
</dbReference>
<dbReference type="EMBL" id="CP021416">
    <property type="protein sequence ID" value="ARU49727.1"/>
    <property type="molecule type" value="Genomic_DNA"/>
</dbReference>
<dbReference type="RefSeq" id="WP_087439421.1">
    <property type="nucleotide sequence ID" value="NZ_CP021416.1"/>
</dbReference>
<dbReference type="Gene3D" id="1.10.10.10">
    <property type="entry name" value="Winged helix-like DNA-binding domain superfamily/Winged helix DNA-binding domain"/>
    <property type="match status" value="1"/>
</dbReference>
<dbReference type="GO" id="GO:0000156">
    <property type="term" value="F:phosphorelay response regulator activity"/>
    <property type="evidence" value="ECO:0007669"/>
    <property type="project" value="TreeGrafter"/>
</dbReference>
<gene>
    <name evidence="10" type="ORF">Sdiek1_2578</name>
</gene>
<dbReference type="Gene3D" id="6.10.250.690">
    <property type="match status" value="1"/>
</dbReference>
<dbReference type="PANTHER" id="PTHR48111">
    <property type="entry name" value="REGULATOR OF RPOS"/>
    <property type="match status" value="1"/>
</dbReference>
<dbReference type="PANTHER" id="PTHR48111:SF22">
    <property type="entry name" value="REGULATOR OF RPOS"/>
    <property type="match status" value="1"/>
</dbReference>
<evidence type="ECO:0000256" key="4">
    <source>
        <dbReference type="ARBA" id="ARBA00023125"/>
    </source>
</evidence>
<dbReference type="Gene3D" id="3.40.50.2300">
    <property type="match status" value="1"/>
</dbReference>
<evidence type="ECO:0000313" key="11">
    <source>
        <dbReference type="Proteomes" id="UP000196005"/>
    </source>
</evidence>
<evidence type="ECO:0000256" key="6">
    <source>
        <dbReference type="PROSITE-ProRule" id="PRU00169"/>
    </source>
</evidence>
<dbReference type="InterPro" id="IPR001789">
    <property type="entry name" value="Sig_transdc_resp-reg_receiver"/>
</dbReference>
<protein>
    <submittedName>
        <fullName evidence="10">Transcriptional regulatory protein CusR</fullName>
    </submittedName>
</protein>